<feature type="transmembrane region" description="Helical" evidence="1">
    <location>
        <begin position="21"/>
        <end position="46"/>
    </location>
</feature>
<keyword evidence="3" id="KW-1185">Reference proteome</keyword>
<evidence type="ECO:0000313" key="2">
    <source>
        <dbReference type="EMBL" id="SEN01283.1"/>
    </source>
</evidence>
<name>A0A1H8D1W0_9BACL</name>
<protein>
    <submittedName>
        <fullName evidence="2">Uncharacterized protein</fullName>
    </submittedName>
</protein>
<keyword evidence="1" id="KW-0472">Membrane</keyword>
<sequence>MDAVRKGFIILSLVKSMVRKAYRGVLFLSFLSIMLLVTILLVTFLADPQAMYELIKHTFGIR</sequence>
<evidence type="ECO:0000313" key="3">
    <source>
        <dbReference type="Proteomes" id="UP000199695"/>
    </source>
</evidence>
<gene>
    <name evidence="2" type="ORF">SAMN05444955_104252</name>
</gene>
<reference evidence="2 3" key="1">
    <citation type="submission" date="2016-10" db="EMBL/GenBank/DDBJ databases">
        <authorList>
            <person name="de Groot N.N."/>
        </authorList>
    </citation>
    <scope>NUCLEOTIDE SEQUENCE [LARGE SCALE GENOMIC DNA]</scope>
    <source>
        <strain evidence="2 3">DSM 46701</strain>
    </source>
</reference>
<keyword evidence="1" id="KW-0812">Transmembrane</keyword>
<dbReference type="STRING" id="1173111.SAMN05444955_104252"/>
<accession>A0A1H8D1W0</accession>
<organism evidence="2 3">
    <name type="scientific">Lihuaxuella thermophila</name>
    <dbReference type="NCBI Taxonomy" id="1173111"/>
    <lineage>
        <taxon>Bacteria</taxon>
        <taxon>Bacillati</taxon>
        <taxon>Bacillota</taxon>
        <taxon>Bacilli</taxon>
        <taxon>Bacillales</taxon>
        <taxon>Thermoactinomycetaceae</taxon>
        <taxon>Lihuaxuella</taxon>
    </lineage>
</organism>
<dbReference type="Proteomes" id="UP000199695">
    <property type="component" value="Unassembled WGS sequence"/>
</dbReference>
<proteinExistence type="predicted"/>
<evidence type="ECO:0000256" key="1">
    <source>
        <dbReference type="SAM" id="Phobius"/>
    </source>
</evidence>
<keyword evidence="1" id="KW-1133">Transmembrane helix</keyword>
<dbReference type="EMBL" id="FOCQ01000004">
    <property type="protein sequence ID" value="SEN01283.1"/>
    <property type="molecule type" value="Genomic_DNA"/>
</dbReference>
<dbReference type="AlphaFoldDB" id="A0A1H8D1W0"/>